<organism evidence="1 2">
    <name type="scientific">Haloferula chungangensis</name>
    <dbReference type="NCBI Taxonomy" id="1048331"/>
    <lineage>
        <taxon>Bacteria</taxon>
        <taxon>Pseudomonadati</taxon>
        <taxon>Verrucomicrobiota</taxon>
        <taxon>Verrucomicrobiia</taxon>
        <taxon>Verrucomicrobiales</taxon>
        <taxon>Verrucomicrobiaceae</taxon>
        <taxon>Haloferula</taxon>
    </lineage>
</organism>
<evidence type="ECO:0000313" key="1">
    <source>
        <dbReference type="EMBL" id="MFC7338126.1"/>
    </source>
</evidence>
<evidence type="ECO:0000313" key="2">
    <source>
        <dbReference type="Proteomes" id="UP001596472"/>
    </source>
</evidence>
<dbReference type="Pfam" id="PF13692">
    <property type="entry name" value="Glyco_trans_1_4"/>
    <property type="match status" value="1"/>
</dbReference>
<comment type="caution">
    <text evidence="1">The sequence shown here is derived from an EMBL/GenBank/DDBJ whole genome shotgun (WGS) entry which is preliminary data.</text>
</comment>
<accession>A0ABW2L9L4</accession>
<dbReference type="Gene3D" id="3.40.50.2000">
    <property type="entry name" value="Glycogen Phosphorylase B"/>
    <property type="match status" value="1"/>
</dbReference>
<name>A0ABW2L9L4_9BACT</name>
<dbReference type="Proteomes" id="UP001596472">
    <property type="component" value="Unassembled WGS sequence"/>
</dbReference>
<dbReference type="PANTHER" id="PTHR45947">
    <property type="entry name" value="SULFOQUINOVOSYL TRANSFERASE SQD2"/>
    <property type="match status" value="1"/>
</dbReference>
<keyword evidence="2" id="KW-1185">Reference proteome</keyword>
<dbReference type="SUPFAM" id="SSF53756">
    <property type="entry name" value="UDP-Glycosyltransferase/glycogen phosphorylase"/>
    <property type="match status" value="1"/>
</dbReference>
<reference evidence="2" key="1">
    <citation type="journal article" date="2019" name="Int. J. Syst. Evol. Microbiol.">
        <title>The Global Catalogue of Microorganisms (GCM) 10K type strain sequencing project: providing services to taxonomists for standard genome sequencing and annotation.</title>
        <authorList>
            <consortium name="The Broad Institute Genomics Platform"/>
            <consortium name="The Broad Institute Genome Sequencing Center for Infectious Disease"/>
            <person name="Wu L."/>
            <person name="Ma J."/>
        </authorList>
    </citation>
    <scope>NUCLEOTIDE SEQUENCE [LARGE SCALE GENOMIC DNA]</scope>
    <source>
        <strain evidence="2">CGMCC 4.1467</strain>
    </source>
</reference>
<gene>
    <name evidence="1" type="ORF">ACFQY0_13110</name>
</gene>
<dbReference type="CDD" id="cd03794">
    <property type="entry name" value="GT4_WbuB-like"/>
    <property type="match status" value="1"/>
</dbReference>
<protein>
    <submittedName>
        <fullName evidence="1">Glycosyltransferase family 4 protein</fullName>
    </submittedName>
</protein>
<proteinExistence type="predicted"/>
<dbReference type="RefSeq" id="WP_379713095.1">
    <property type="nucleotide sequence ID" value="NZ_JBHTBS010000006.1"/>
</dbReference>
<sequence length="417" mass="45872">MKLVLINQYFPPDEAPTGLMLESVAEVLAQQGHSVTVLCSAGGYAMTKGGAEDAVEEAGGNSRLRVIRIGASRFGRGSFVGKLLDYASFYLGVSWQLLRLQAAPDRVVALTTPPFLSLLARFGSWLRGGDHAHWVMDLYPDVMVSHGMLKANGGGHRCLAFLSRLGFGGSRNAMVLTLGPDMQERVADHLSAKTPSEWVPLWATEAPEEFSDDQAGRQLRRERGWSDDEMIVMYSGNMGLGHRFGEFLDLLKNAERWKPLEGKCRFVFYGRGKRRTEIEAFIKENPKAPVELHDYVARSQLGAHLRSADVHLASLEPSWDGTMVPSKLQGIFAIGRPVIFVGSGESSIGRWVEESRGGWRVTPGDAAALDSALLQASDATQRRERGDAALRFAERHFQRGENARRVAELFGGSRSAE</sequence>
<dbReference type="InterPro" id="IPR050194">
    <property type="entry name" value="Glycosyltransferase_grp1"/>
</dbReference>
<dbReference type="PANTHER" id="PTHR45947:SF3">
    <property type="entry name" value="SULFOQUINOVOSYL TRANSFERASE SQD2"/>
    <property type="match status" value="1"/>
</dbReference>
<dbReference type="EMBL" id="JBHTBS010000006">
    <property type="protein sequence ID" value="MFC7338126.1"/>
    <property type="molecule type" value="Genomic_DNA"/>
</dbReference>